<reference evidence="1 2" key="1">
    <citation type="submission" date="2024-03" db="EMBL/GenBank/DDBJ databases">
        <title>The Genome Sequence of Enterococcus sp. DIV2402.</title>
        <authorList>
            <consortium name="The Broad Institute Genomics Platform"/>
            <consortium name="The Broad Institute Microbial Omics Core"/>
            <consortium name="The Broad Institute Genomic Center for Infectious Diseases"/>
            <person name="Earl A."/>
            <person name="Manson A."/>
            <person name="Gilmore M."/>
            <person name="Schwartman J."/>
            <person name="Shea T."/>
            <person name="Abouelleil A."/>
            <person name="Cao P."/>
            <person name="Chapman S."/>
            <person name="Cusick C."/>
            <person name="Young S."/>
            <person name="Neafsey D."/>
            <person name="Nusbaum C."/>
            <person name="Birren B."/>
        </authorList>
    </citation>
    <scope>NUCLEOTIDE SEQUENCE [LARGE SCALE GENOMIC DNA]</scope>
    <source>
        <strain evidence="1 2">DIV2402</strain>
    </source>
</reference>
<gene>
    <name evidence="1" type="ORF">DOK78_001640</name>
</gene>
<accession>A0ABZ2SN90</accession>
<dbReference type="Pfam" id="PF06619">
    <property type="entry name" value="DUF1149"/>
    <property type="match status" value="1"/>
</dbReference>
<dbReference type="InterPro" id="IPR009530">
    <property type="entry name" value="DUF1149"/>
</dbReference>
<dbReference type="PIRSF" id="PIRSF031568">
    <property type="entry name" value="UCP031568"/>
    <property type="match status" value="1"/>
</dbReference>
<organism evidence="1 2">
    <name type="scientific">Candidatus Enterococcus lowellii</name>
    <dbReference type="NCBI Taxonomy" id="2230877"/>
    <lineage>
        <taxon>Bacteria</taxon>
        <taxon>Bacillati</taxon>
        <taxon>Bacillota</taxon>
        <taxon>Bacilli</taxon>
        <taxon>Lactobacillales</taxon>
        <taxon>Enterococcaceae</taxon>
        <taxon>Enterococcus</taxon>
    </lineage>
</organism>
<dbReference type="Proteomes" id="UP000664701">
    <property type="component" value="Chromosome"/>
</dbReference>
<keyword evidence="2" id="KW-1185">Reference proteome</keyword>
<name>A0ABZ2SN90_9ENTE</name>
<dbReference type="RefSeq" id="WP_207940819.1">
    <property type="nucleotide sequence ID" value="NZ_CP147251.1"/>
</dbReference>
<evidence type="ECO:0008006" key="3">
    <source>
        <dbReference type="Google" id="ProtNLM"/>
    </source>
</evidence>
<dbReference type="Gene3D" id="3.10.420.10">
    <property type="entry name" value="SecB-like"/>
    <property type="match status" value="1"/>
</dbReference>
<dbReference type="InterPro" id="IPR035958">
    <property type="entry name" value="SecB-like_sf"/>
</dbReference>
<sequence>MEIKRQKPVVETYHFDMRNPEQEAETKLNVGFAPLKPQENYPEENTVLGARLQFEVVFPEFIISGAIGQINHIVNRKITGPNDLSKVEADELVEPLFEMLQRLTYEVTEIVTDQPGIKLNFNNQENED</sequence>
<dbReference type="EMBL" id="CP147251">
    <property type="protein sequence ID" value="WYJ77002.1"/>
    <property type="molecule type" value="Genomic_DNA"/>
</dbReference>
<evidence type="ECO:0000313" key="2">
    <source>
        <dbReference type="Proteomes" id="UP000664701"/>
    </source>
</evidence>
<evidence type="ECO:0000313" key="1">
    <source>
        <dbReference type="EMBL" id="WYJ77002.1"/>
    </source>
</evidence>
<protein>
    <recommendedName>
        <fullName evidence="3">Transposase</fullName>
    </recommendedName>
</protein>
<dbReference type="SUPFAM" id="SSF54611">
    <property type="entry name" value="SecB-like"/>
    <property type="match status" value="1"/>
</dbReference>
<proteinExistence type="predicted"/>